<evidence type="ECO:0000259" key="1">
    <source>
        <dbReference type="Pfam" id="PF08241"/>
    </source>
</evidence>
<dbReference type="InterPro" id="IPR013216">
    <property type="entry name" value="Methyltransf_11"/>
</dbReference>
<dbReference type="KEGG" id="sbae:DSM104329_00404"/>
<dbReference type="Gene3D" id="3.40.50.150">
    <property type="entry name" value="Vaccinia Virus protein VP39"/>
    <property type="match status" value="1"/>
</dbReference>
<dbReference type="Proteomes" id="UP001162834">
    <property type="component" value="Chromosome"/>
</dbReference>
<dbReference type="PANTHER" id="PTHR43591">
    <property type="entry name" value="METHYLTRANSFERASE"/>
    <property type="match status" value="1"/>
</dbReference>
<dbReference type="CDD" id="cd02440">
    <property type="entry name" value="AdoMet_MTases"/>
    <property type="match status" value="1"/>
</dbReference>
<reference evidence="2" key="1">
    <citation type="journal article" date="2022" name="Int. J. Syst. Evol. Microbiol.">
        <title>Pseudomonas aegrilactucae sp. nov. and Pseudomonas morbosilactucae sp. nov., pathogens causing bacterial rot of lettuce in Japan.</title>
        <authorList>
            <person name="Sawada H."/>
            <person name="Fujikawa T."/>
            <person name="Satou M."/>
        </authorList>
    </citation>
    <scope>NUCLEOTIDE SEQUENCE</scope>
    <source>
        <strain evidence="2">0166_1</strain>
    </source>
</reference>
<dbReference type="RefSeq" id="WP_259313723.1">
    <property type="nucleotide sequence ID" value="NZ_CP087164.1"/>
</dbReference>
<gene>
    <name evidence="2" type="ORF">DSM104329_00404</name>
</gene>
<evidence type="ECO:0000313" key="3">
    <source>
        <dbReference type="Proteomes" id="UP001162834"/>
    </source>
</evidence>
<dbReference type="GO" id="GO:0008757">
    <property type="term" value="F:S-adenosylmethionine-dependent methyltransferase activity"/>
    <property type="evidence" value="ECO:0007669"/>
    <property type="project" value="InterPro"/>
</dbReference>
<organism evidence="2 3">
    <name type="scientific">Capillimicrobium parvum</name>
    <dbReference type="NCBI Taxonomy" id="2884022"/>
    <lineage>
        <taxon>Bacteria</taxon>
        <taxon>Bacillati</taxon>
        <taxon>Actinomycetota</taxon>
        <taxon>Thermoleophilia</taxon>
        <taxon>Solirubrobacterales</taxon>
        <taxon>Capillimicrobiaceae</taxon>
        <taxon>Capillimicrobium</taxon>
    </lineage>
</organism>
<dbReference type="Pfam" id="PF08241">
    <property type="entry name" value="Methyltransf_11"/>
    <property type="match status" value="1"/>
</dbReference>
<evidence type="ECO:0000313" key="2">
    <source>
        <dbReference type="EMBL" id="UGS34033.1"/>
    </source>
</evidence>
<dbReference type="EMBL" id="CP087164">
    <property type="protein sequence ID" value="UGS34033.1"/>
    <property type="molecule type" value="Genomic_DNA"/>
</dbReference>
<feature type="domain" description="Methyltransferase type 11" evidence="1">
    <location>
        <begin position="84"/>
        <end position="129"/>
    </location>
</feature>
<dbReference type="InterPro" id="IPR029063">
    <property type="entry name" value="SAM-dependent_MTases_sf"/>
</dbReference>
<keyword evidence="3" id="KW-1185">Reference proteome</keyword>
<protein>
    <recommendedName>
        <fullName evidence="1">Methyltransferase type 11 domain-containing protein</fullName>
    </recommendedName>
</protein>
<dbReference type="PANTHER" id="PTHR43591:SF24">
    <property type="entry name" value="2-METHOXY-6-POLYPRENYL-1,4-BENZOQUINOL METHYLASE, MITOCHONDRIAL"/>
    <property type="match status" value="1"/>
</dbReference>
<dbReference type="SUPFAM" id="SSF53335">
    <property type="entry name" value="S-adenosyl-L-methionine-dependent methyltransferases"/>
    <property type="match status" value="1"/>
</dbReference>
<name>A0A9E7BZ37_9ACTN</name>
<dbReference type="AlphaFoldDB" id="A0A9E7BZ37"/>
<proteinExistence type="predicted"/>
<sequence length="243" mass="26881">MSRGGPLRAARRTRRHPRPWQFDYLHLRRLLDDLRPALARIAEPGGVVLDVFCGSRPYDDLVAPGVRIVGLDVDDRFGVADIVTAEFLPCPDGGYDGVACIEAFHYVTDPAHGVRELKRVVKPGGRVVVAVPVVWEYDRAIVEHRYTSGSLRQLFDGWDDVVVVENGGRAVAWTLLTGTLLHACEEELGRRLPRSAVRATFALAYAGLNVVGAALDAIEQRRRNPHHVLAPNIMLTARRPADD</sequence>
<accession>A0A9E7BZ37</accession>